<gene>
    <name evidence="5" type="ORF">LCGC14_1158780</name>
</gene>
<dbReference type="PIRSF" id="PIRSF000105">
    <property type="entry name" value="HCDH"/>
    <property type="match status" value="1"/>
</dbReference>
<dbReference type="InterPro" id="IPR008927">
    <property type="entry name" value="6-PGluconate_DH-like_C_sf"/>
</dbReference>
<dbReference type="PANTHER" id="PTHR48075">
    <property type="entry name" value="3-HYDROXYACYL-COA DEHYDROGENASE FAMILY PROTEIN"/>
    <property type="match status" value="1"/>
</dbReference>
<dbReference type="FunFam" id="3.40.50.720:FF:000009">
    <property type="entry name" value="Fatty oxidation complex, alpha subunit"/>
    <property type="match status" value="1"/>
</dbReference>
<comment type="similarity">
    <text evidence="1">Belongs to the 3-hydroxyacyl-CoA dehydrogenase family.</text>
</comment>
<dbReference type="PANTHER" id="PTHR48075:SF5">
    <property type="entry name" value="3-HYDROXYBUTYRYL-COA DEHYDROGENASE"/>
    <property type="match status" value="1"/>
</dbReference>
<dbReference type="Pfam" id="PF02737">
    <property type="entry name" value="3HCDH_N"/>
    <property type="match status" value="1"/>
</dbReference>
<dbReference type="Gene3D" id="3.40.50.720">
    <property type="entry name" value="NAD(P)-binding Rossmann-like Domain"/>
    <property type="match status" value="1"/>
</dbReference>
<sequence>MSNPFSSLCIGVVGAGTMGAGIAQVAASAGHQVFLYDVTEGTAEQGVSRIQRGLEGLVRRGKIAETQLNDIIGRITPASNIEQLGSSGLVIEAIVENLSAKQKLFTDLEVICGEEVILATNTSSISITAIGSALKRPERLVGMHFFNPAPILKLVEVVSGLASSPEILDRVTELSRIWGKHPVRARSTPGFIVNRVARPFYAEALRVLEEGAASVATIDAVLKECGGFRMGAFELMDMIGQLCRNQFGFLCVLSGSSLPAIPSPERVCRWRSAWP</sequence>
<dbReference type="GO" id="GO:0008691">
    <property type="term" value="F:3-hydroxybutyryl-CoA dehydrogenase activity"/>
    <property type="evidence" value="ECO:0007669"/>
    <property type="project" value="TreeGrafter"/>
</dbReference>
<feature type="domain" description="3-hydroxyacyl-CoA dehydrogenase C-terminal" evidence="3">
    <location>
        <begin position="190"/>
        <end position="241"/>
    </location>
</feature>
<organism evidence="5">
    <name type="scientific">marine sediment metagenome</name>
    <dbReference type="NCBI Taxonomy" id="412755"/>
    <lineage>
        <taxon>unclassified sequences</taxon>
        <taxon>metagenomes</taxon>
        <taxon>ecological metagenomes</taxon>
    </lineage>
</organism>
<evidence type="ECO:0000259" key="3">
    <source>
        <dbReference type="Pfam" id="PF00725"/>
    </source>
</evidence>
<dbReference type="InterPro" id="IPR022694">
    <property type="entry name" value="3-OHacyl-CoA_DH"/>
</dbReference>
<reference evidence="5" key="1">
    <citation type="journal article" date="2015" name="Nature">
        <title>Complex archaea that bridge the gap between prokaryotes and eukaryotes.</title>
        <authorList>
            <person name="Spang A."/>
            <person name="Saw J.H."/>
            <person name="Jorgensen S.L."/>
            <person name="Zaremba-Niedzwiedzka K."/>
            <person name="Martijn J."/>
            <person name="Lind A.E."/>
            <person name="van Eijk R."/>
            <person name="Schleper C."/>
            <person name="Guy L."/>
            <person name="Ettema T.J."/>
        </authorList>
    </citation>
    <scope>NUCLEOTIDE SEQUENCE</scope>
</reference>
<dbReference type="GO" id="GO:0070403">
    <property type="term" value="F:NAD+ binding"/>
    <property type="evidence" value="ECO:0007669"/>
    <property type="project" value="InterPro"/>
</dbReference>
<name>A0A0F9PBM0_9ZZZZ</name>
<dbReference type="InterPro" id="IPR006108">
    <property type="entry name" value="3HC_DH_C"/>
</dbReference>
<dbReference type="SUPFAM" id="SSF51735">
    <property type="entry name" value="NAD(P)-binding Rossmann-fold domains"/>
    <property type="match status" value="1"/>
</dbReference>
<dbReference type="InterPro" id="IPR036291">
    <property type="entry name" value="NAD(P)-bd_dom_sf"/>
</dbReference>
<dbReference type="Gene3D" id="1.10.1040.10">
    <property type="entry name" value="N-(1-d-carboxylethyl)-l-norvaline Dehydrogenase, domain 2"/>
    <property type="match status" value="1"/>
</dbReference>
<protein>
    <recommendedName>
        <fullName evidence="6">3-hydroxyacyl-CoA dehydrogenase NAD binding domain-containing protein</fullName>
    </recommendedName>
</protein>
<evidence type="ECO:0000256" key="1">
    <source>
        <dbReference type="ARBA" id="ARBA00009463"/>
    </source>
</evidence>
<accession>A0A0F9PBM0</accession>
<dbReference type="InterPro" id="IPR013328">
    <property type="entry name" value="6PGD_dom2"/>
</dbReference>
<proteinExistence type="inferred from homology"/>
<dbReference type="SUPFAM" id="SSF48179">
    <property type="entry name" value="6-phosphogluconate dehydrogenase C-terminal domain-like"/>
    <property type="match status" value="1"/>
</dbReference>
<evidence type="ECO:0000313" key="5">
    <source>
        <dbReference type="EMBL" id="KKM98355.1"/>
    </source>
</evidence>
<evidence type="ECO:0008006" key="6">
    <source>
        <dbReference type="Google" id="ProtNLM"/>
    </source>
</evidence>
<keyword evidence="2" id="KW-0560">Oxidoreductase</keyword>
<dbReference type="AlphaFoldDB" id="A0A0F9PBM0"/>
<dbReference type="GO" id="GO:0006635">
    <property type="term" value="P:fatty acid beta-oxidation"/>
    <property type="evidence" value="ECO:0007669"/>
    <property type="project" value="TreeGrafter"/>
</dbReference>
<feature type="domain" description="3-hydroxyacyl-CoA dehydrogenase NAD binding" evidence="4">
    <location>
        <begin position="10"/>
        <end position="186"/>
    </location>
</feature>
<dbReference type="PROSITE" id="PS00067">
    <property type="entry name" value="3HCDH"/>
    <property type="match status" value="1"/>
</dbReference>
<comment type="caution">
    <text evidence="5">The sequence shown here is derived from an EMBL/GenBank/DDBJ whole genome shotgun (WGS) entry which is preliminary data.</text>
</comment>
<dbReference type="EMBL" id="LAZR01005630">
    <property type="protein sequence ID" value="KKM98355.1"/>
    <property type="molecule type" value="Genomic_DNA"/>
</dbReference>
<dbReference type="InterPro" id="IPR006180">
    <property type="entry name" value="3-OHacyl-CoA_DH_CS"/>
</dbReference>
<dbReference type="Pfam" id="PF00725">
    <property type="entry name" value="3HCDH"/>
    <property type="match status" value="1"/>
</dbReference>
<evidence type="ECO:0000259" key="4">
    <source>
        <dbReference type="Pfam" id="PF02737"/>
    </source>
</evidence>
<dbReference type="InterPro" id="IPR006176">
    <property type="entry name" value="3-OHacyl-CoA_DH_NAD-bd"/>
</dbReference>
<evidence type="ECO:0000256" key="2">
    <source>
        <dbReference type="ARBA" id="ARBA00023002"/>
    </source>
</evidence>